<accession>A0ABR0SV93</accession>
<name>A0ABR0SV93_9HYPO</name>
<gene>
    <name evidence="1" type="ORF">PT974_04474</name>
</gene>
<comment type="caution">
    <text evidence="1">The sequence shown here is derived from an EMBL/GenBank/DDBJ whole genome shotgun (WGS) entry which is preliminary data.</text>
</comment>
<dbReference type="EMBL" id="JAVFKD010000004">
    <property type="protein sequence ID" value="KAK5996048.1"/>
    <property type="molecule type" value="Genomic_DNA"/>
</dbReference>
<proteinExistence type="predicted"/>
<dbReference type="Proteomes" id="UP001338125">
    <property type="component" value="Unassembled WGS sequence"/>
</dbReference>
<protein>
    <submittedName>
        <fullName evidence="1">Uncharacterized protein</fullName>
    </submittedName>
</protein>
<reference evidence="1 2" key="1">
    <citation type="submission" date="2024-01" db="EMBL/GenBank/DDBJ databases">
        <title>Complete genome of Cladobotryum mycophilum ATHUM6906.</title>
        <authorList>
            <person name="Christinaki A.C."/>
            <person name="Myridakis A.I."/>
            <person name="Kouvelis V.N."/>
        </authorList>
    </citation>
    <scope>NUCLEOTIDE SEQUENCE [LARGE SCALE GENOMIC DNA]</scope>
    <source>
        <strain evidence="1 2">ATHUM6906</strain>
    </source>
</reference>
<evidence type="ECO:0000313" key="1">
    <source>
        <dbReference type="EMBL" id="KAK5996048.1"/>
    </source>
</evidence>
<organism evidence="1 2">
    <name type="scientific">Cladobotryum mycophilum</name>
    <dbReference type="NCBI Taxonomy" id="491253"/>
    <lineage>
        <taxon>Eukaryota</taxon>
        <taxon>Fungi</taxon>
        <taxon>Dikarya</taxon>
        <taxon>Ascomycota</taxon>
        <taxon>Pezizomycotina</taxon>
        <taxon>Sordariomycetes</taxon>
        <taxon>Hypocreomycetidae</taxon>
        <taxon>Hypocreales</taxon>
        <taxon>Hypocreaceae</taxon>
        <taxon>Cladobotryum</taxon>
    </lineage>
</organism>
<sequence>MYQGTFYRDEGFRGPSIDINVANECMALDPDIFPHCVQSFKTDNGYKLCTLFGHETCGDSRGTTFRNETSLRYYENVRAIKCIVVDVGDELATPGQLKM</sequence>
<evidence type="ECO:0000313" key="2">
    <source>
        <dbReference type="Proteomes" id="UP001338125"/>
    </source>
</evidence>
<keyword evidence="2" id="KW-1185">Reference proteome</keyword>